<comment type="subcellular location">
    <subcellularLocation>
        <location evidence="1">Membrane</location>
    </subcellularLocation>
</comment>
<evidence type="ECO:0000259" key="4">
    <source>
        <dbReference type="PROSITE" id="PS51778"/>
    </source>
</evidence>
<accession>A0AAV1XEU7</accession>
<dbReference type="PROSITE" id="PS51778">
    <property type="entry name" value="VAST"/>
    <property type="match status" value="1"/>
</dbReference>
<protein>
    <recommendedName>
        <fullName evidence="4">VASt domain-containing protein</fullName>
    </recommendedName>
</protein>
<keyword evidence="6" id="KW-1185">Reference proteome</keyword>
<dbReference type="AlphaFoldDB" id="A0AAV1XEU7"/>
<dbReference type="InterPro" id="IPR031968">
    <property type="entry name" value="VASt"/>
</dbReference>
<name>A0AAV1XEU7_LUPLU</name>
<evidence type="ECO:0000256" key="2">
    <source>
        <dbReference type="ARBA" id="ARBA00023136"/>
    </source>
</evidence>
<dbReference type="PANTHER" id="PTHR46296">
    <property type="entry name" value="BNAA05G37250D PROTEIN"/>
    <property type="match status" value="1"/>
</dbReference>
<dbReference type="Proteomes" id="UP001497480">
    <property type="component" value="Unassembled WGS sequence"/>
</dbReference>
<evidence type="ECO:0000256" key="3">
    <source>
        <dbReference type="SAM" id="MobiDB-lite"/>
    </source>
</evidence>
<reference evidence="5 6" key="1">
    <citation type="submission" date="2024-03" db="EMBL/GenBank/DDBJ databases">
        <authorList>
            <person name="Martinez-Hernandez J."/>
        </authorList>
    </citation>
    <scope>NUCLEOTIDE SEQUENCE [LARGE SCALE GENOMIC DNA]</scope>
</reference>
<proteinExistence type="predicted"/>
<dbReference type="GO" id="GO:0016020">
    <property type="term" value="C:membrane"/>
    <property type="evidence" value="ECO:0007669"/>
    <property type="project" value="UniProtKB-SubCell"/>
</dbReference>
<dbReference type="PANTHER" id="PTHR46296:SF7">
    <property type="entry name" value="C2 DOMAIN-CONTAINING PROTEIN"/>
    <property type="match status" value="1"/>
</dbReference>
<feature type="region of interest" description="Disordered" evidence="3">
    <location>
        <begin position="41"/>
        <end position="68"/>
    </location>
</feature>
<evidence type="ECO:0000313" key="5">
    <source>
        <dbReference type="EMBL" id="CAL0320017.1"/>
    </source>
</evidence>
<gene>
    <name evidence="5" type="ORF">LLUT_LOCUS21077</name>
</gene>
<organism evidence="5 6">
    <name type="scientific">Lupinus luteus</name>
    <name type="common">European yellow lupine</name>
    <dbReference type="NCBI Taxonomy" id="3873"/>
    <lineage>
        <taxon>Eukaryota</taxon>
        <taxon>Viridiplantae</taxon>
        <taxon>Streptophyta</taxon>
        <taxon>Embryophyta</taxon>
        <taxon>Tracheophyta</taxon>
        <taxon>Spermatophyta</taxon>
        <taxon>Magnoliopsida</taxon>
        <taxon>eudicotyledons</taxon>
        <taxon>Gunneridae</taxon>
        <taxon>Pentapetalae</taxon>
        <taxon>rosids</taxon>
        <taxon>fabids</taxon>
        <taxon>Fabales</taxon>
        <taxon>Fabaceae</taxon>
        <taxon>Papilionoideae</taxon>
        <taxon>50 kb inversion clade</taxon>
        <taxon>genistoids sensu lato</taxon>
        <taxon>core genistoids</taxon>
        <taxon>Genisteae</taxon>
        <taxon>Lupinus</taxon>
    </lineage>
</organism>
<dbReference type="Pfam" id="PF16016">
    <property type="entry name" value="VASt"/>
    <property type="match status" value="1"/>
</dbReference>
<evidence type="ECO:0000256" key="1">
    <source>
        <dbReference type="ARBA" id="ARBA00004370"/>
    </source>
</evidence>
<sequence>MESRERSNVKHIKLSTLCKMAEGNQLLKVMDNTVDSIFNKIEESSEEEDSTKSPNPLSDDEDNAQQKISSPCSFEAAIALMESMEYKKEMPENLPGGILIDHVFAVSPHDLNVFLFGPNSKFRKDLEALQGTTNVKESPWTWKSEDMSSLTRVVEYTKTATKLVKAVNTTEEQTYIRVTKEEFCVHFNIGIPEIPFSNTFKMEMLYKIMPGGLSSGEVSSQLVVSWGIVFIQRTIMKSIIERGVRQGIKESFDQFCNLLAQNFKLL</sequence>
<evidence type="ECO:0000313" key="6">
    <source>
        <dbReference type="Proteomes" id="UP001497480"/>
    </source>
</evidence>
<dbReference type="EMBL" id="CAXHTB010000014">
    <property type="protein sequence ID" value="CAL0320017.1"/>
    <property type="molecule type" value="Genomic_DNA"/>
</dbReference>
<keyword evidence="2" id="KW-0472">Membrane</keyword>
<comment type="caution">
    <text evidence="5">The sequence shown here is derived from an EMBL/GenBank/DDBJ whole genome shotgun (WGS) entry which is preliminary data.</text>
</comment>
<feature type="domain" description="VASt" evidence="4">
    <location>
        <begin position="95"/>
        <end position="266"/>
    </location>
</feature>
<dbReference type="InterPro" id="IPR044511">
    <property type="entry name" value="At1g03370/At5g50170-like"/>
</dbReference>